<keyword evidence="9" id="KW-0539">Nucleus</keyword>
<feature type="non-terminal residue" evidence="12">
    <location>
        <position position="189"/>
    </location>
</feature>
<comment type="caution">
    <text evidence="12">The sequence shown here is derived from an EMBL/GenBank/DDBJ whole genome shotgun (WGS) entry which is preliminary data.</text>
</comment>
<comment type="similarity">
    <text evidence="10">Belongs to the ARTD/PARP family.</text>
</comment>
<protein>
    <submittedName>
        <fullName evidence="12">Poly [ADP-ribose] polymerase 12-like</fullName>
    </submittedName>
</protein>
<keyword evidence="7" id="KW-0863">Zinc-finger</keyword>
<dbReference type="GO" id="GO:0003950">
    <property type="term" value="F:NAD+ poly-ADP-ribosyltransferase activity"/>
    <property type="evidence" value="ECO:0007669"/>
    <property type="project" value="TreeGrafter"/>
</dbReference>
<dbReference type="Pfam" id="PF25261">
    <property type="entry name" value="zf-CCCH_PARP12"/>
    <property type="match status" value="1"/>
</dbReference>
<evidence type="ECO:0000259" key="11">
    <source>
        <dbReference type="PROSITE" id="PS50918"/>
    </source>
</evidence>
<dbReference type="AlphaFoldDB" id="A0A8J4X0F9"/>
<keyword evidence="3" id="KW-0963">Cytoplasm</keyword>
<gene>
    <name evidence="12" type="ORF">DAT39_014194</name>
</gene>
<feature type="domain" description="WWE" evidence="11">
    <location>
        <begin position="120"/>
        <end position="189"/>
    </location>
</feature>
<dbReference type="Gene3D" id="3.30.720.50">
    <property type="match status" value="1"/>
</dbReference>
<evidence type="ECO:0000256" key="8">
    <source>
        <dbReference type="ARBA" id="ARBA00022833"/>
    </source>
</evidence>
<evidence type="ECO:0000256" key="5">
    <source>
        <dbReference type="ARBA" id="ARBA00022723"/>
    </source>
</evidence>
<keyword evidence="6" id="KW-0677">Repeat</keyword>
<dbReference type="PANTHER" id="PTHR45740">
    <property type="entry name" value="POLY [ADP-RIBOSE] POLYMERASE"/>
    <property type="match status" value="1"/>
</dbReference>
<dbReference type="OrthoDB" id="6133115at2759"/>
<evidence type="ECO:0000256" key="9">
    <source>
        <dbReference type="ARBA" id="ARBA00023242"/>
    </source>
</evidence>
<dbReference type="Pfam" id="PF24356">
    <property type="entry name" value="WHD_PARP12"/>
    <property type="match status" value="1"/>
</dbReference>
<name>A0A8J4X0F9_CLAMG</name>
<dbReference type="SUPFAM" id="SSF117839">
    <property type="entry name" value="WWE domain"/>
    <property type="match status" value="1"/>
</dbReference>
<evidence type="ECO:0000256" key="2">
    <source>
        <dbReference type="ARBA" id="ARBA00004496"/>
    </source>
</evidence>
<dbReference type="InterPro" id="IPR056226">
    <property type="entry name" value="WH_PARP12"/>
</dbReference>
<dbReference type="GO" id="GO:0005737">
    <property type="term" value="C:cytoplasm"/>
    <property type="evidence" value="ECO:0007669"/>
    <property type="project" value="UniProtKB-SubCell"/>
</dbReference>
<keyword evidence="4" id="KW-0597">Phosphoprotein</keyword>
<sequence>MKVLCNNQCCLEFKKLNAFLRPSFTVDDQLLSRALLNGESFHVVDEKSTERALSPGALIIARTPLRVCKDPEKCARCEELHLCRYLVCGKCRFGLGPLPVDFSLMQCGGKRIRRLSTASSFTKPPHFILTTDWLWYWKNEKGKWIEYGKGEDKKTTTITSKSLENIYLSEIESEIPFSVGGNNYVLHIK</sequence>
<dbReference type="InterPro" id="IPR057602">
    <property type="entry name" value="Zfn-CCCH_PARP12"/>
</dbReference>
<evidence type="ECO:0000256" key="6">
    <source>
        <dbReference type="ARBA" id="ARBA00022737"/>
    </source>
</evidence>
<organism evidence="12 13">
    <name type="scientific">Clarias magur</name>
    <name type="common">Asian catfish</name>
    <name type="synonym">Macropteronotus magur</name>
    <dbReference type="NCBI Taxonomy" id="1594786"/>
    <lineage>
        <taxon>Eukaryota</taxon>
        <taxon>Metazoa</taxon>
        <taxon>Chordata</taxon>
        <taxon>Craniata</taxon>
        <taxon>Vertebrata</taxon>
        <taxon>Euteleostomi</taxon>
        <taxon>Actinopterygii</taxon>
        <taxon>Neopterygii</taxon>
        <taxon>Teleostei</taxon>
        <taxon>Ostariophysi</taxon>
        <taxon>Siluriformes</taxon>
        <taxon>Clariidae</taxon>
        <taxon>Clarias</taxon>
    </lineage>
</organism>
<dbReference type="GO" id="GO:1990404">
    <property type="term" value="F:NAD+-protein mono-ADP-ribosyltransferase activity"/>
    <property type="evidence" value="ECO:0007669"/>
    <property type="project" value="TreeGrafter"/>
</dbReference>
<keyword evidence="13" id="KW-1185">Reference proteome</keyword>
<keyword evidence="8" id="KW-0862">Zinc</keyword>
<dbReference type="PROSITE" id="PS50918">
    <property type="entry name" value="WWE"/>
    <property type="match status" value="1"/>
</dbReference>
<dbReference type="Proteomes" id="UP000727407">
    <property type="component" value="Unassembled WGS sequence"/>
</dbReference>
<accession>A0A8J4X0F9</accession>
<proteinExistence type="inferred from homology"/>
<evidence type="ECO:0000313" key="12">
    <source>
        <dbReference type="EMBL" id="KAF5896101.1"/>
    </source>
</evidence>
<dbReference type="InterPro" id="IPR051712">
    <property type="entry name" value="ARTD-AVP"/>
</dbReference>
<dbReference type="Pfam" id="PF02825">
    <property type="entry name" value="WWE"/>
    <property type="match status" value="1"/>
</dbReference>
<comment type="subcellular location">
    <subcellularLocation>
        <location evidence="2">Cytoplasm</location>
    </subcellularLocation>
    <subcellularLocation>
        <location evidence="1">Nucleus</location>
    </subcellularLocation>
</comment>
<dbReference type="PANTHER" id="PTHR45740:SF6">
    <property type="entry name" value="PROTEIN MONO-ADP-RIBOSYLTRANSFERASE PARP12"/>
    <property type="match status" value="1"/>
</dbReference>
<dbReference type="GO" id="GO:0005634">
    <property type="term" value="C:nucleus"/>
    <property type="evidence" value="ECO:0007669"/>
    <property type="project" value="UniProtKB-SubCell"/>
</dbReference>
<evidence type="ECO:0000256" key="4">
    <source>
        <dbReference type="ARBA" id="ARBA00022553"/>
    </source>
</evidence>
<evidence type="ECO:0000256" key="10">
    <source>
        <dbReference type="ARBA" id="ARBA00024347"/>
    </source>
</evidence>
<evidence type="ECO:0000256" key="7">
    <source>
        <dbReference type="ARBA" id="ARBA00022771"/>
    </source>
</evidence>
<dbReference type="InterPro" id="IPR004170">
    <property type="entry name" value="WWE_dom"/>
</dbReference>
<dbReference type="GO" id="GO:0008270">
    <property type="term" value="F:zinc ion binding"/>
    <property type="evidence" value="ECO:0007669"/>
    <property type="project" value="UniProtKB-KW"/>
</dbReference>
<dbReference type="InterPro" id="IPR037197">
    <property type="entry name" value="WWE_dom_sf"/>
</dbReference>
<evidence type="ECO:0000313" key="13">
    <source>
        <dbReference type="Proteomes" id="UP000727407"/>
    </source>
</evidence>
<keyword evidence="5" id="KW-0479">Metal-binding</keyword>
<evidence type="ECO:0000256" key="1">
    <source>
        <dbReference type="ARBA" id="ARBA00004123"/>
    </source>
</evidence>
<dbReference type="EMBL" id="QNUK01000292">
    <property type="protein sequence ID" value="KAF5896101.1"/>
    <property type="molecule type" value="Genomic_DNA"/>
</dbReference>
<evidence type="ECO:0000256" key="3">
    <source>
        <dbReference type="ARBA" id="ARBA00022490"/>
    </source>
</evidence>
<reference evidence="12" key="1">
    <citation type="submission" date="2020-07" db="EMBL/GenBank/DDBJ databases">
        <title>Clarias magur genome sequencing, assembly and annotation.</title>
        <authorList>
            <person name="Kushwaha B."/>
            <person name="Kumar R."/>
            <person name="Das P."/>
            <person name="Joshi C.G."/>
            <person name="Kumar D."/>
            <person name="Nagpure N.S."/>
            <person name="Pandey M."/>
            <person name="Agarwal S."/>
            <person name="Srivastava S."/>
            <person name="Singh M."/>
            <person name="Sahoo L."/>
            <person name="Jayasankar P."/>
            <person name="Meher P.K."/>
            <person name="Koringa P.G."/>
            <person name="Iquebal M.A."/>
            <person name="Das S.P."/>
            <person name="Bit A."/>
            <person name="Patnaik S."/>
            <person name="Patel N."/>
            <person name="Shah T.M."/>
            <person name="Hinsu A."/>
            <person name="Jena J.K."/>
        </authorList>
    </citation>
    <scope>NUCLEOTIDE SEQUENCE</scope>
    <source>
        <strain evidence="12">CIFAMagur01</strain>
        <tissue evidence="12">Testis</tissue>
    </source>
</reference>